<dbReference type="PANTHER" id="PTHR43805:SF1">
    <property type="entry name" value="GP-PDE DOMAIN-CONTAINING PROTEIN"/>
    <property type="match status" value="1"/>
</dbReference>
<proteinExistence type="predicted"/>
<dbReference type="GO" id="GO:0008081">
    <property type="term" value="F:phosphoric diester hydrolase activity"/>
    <property type="evidence" value="ECO:0007669"/>
    <property type="project" value="InterPro"/>
</dbReference>
<dbReference type="PANTHER" id="PTHR43805">
    <property type="entry name" value="GLYCEROPHOSPHORYL DIESTER PHOSPHODIESTERASE"/>
    <property type="match status" value="1"/>
</dbReference>
<evidence type="ECO:0000313" key="3">
    <source>
        <dbReference type="Proteomes" id="UP000007947"/>
    </source>
</evidence>
<dbReference type="OrthoDB" id="5241788at2"/>
<dbReference type="InterPro" id="IPR017946">
    <property type="entry name" value="PLC-like_Pdiesterase_TIM-brl"/>
</dbReference>
<dbReference type="KEGG" id="mph:MLP_25480"/>
<dbReference type="GO" id="GO:0006629">
    <property type="term" value="P:lipid metabolic process"/>
    <property type="evidence" value="ECO:0007669"/>
    <property type="project" value="InterPro"/>
</dbReference>
<dbReference type="eggNOG" id="COG0584">
    <property type="taxonomic scope" value="Bacteria"/>
</dbReference>
<dbReference type="Gene3D" id="3.20.20.190">
    <property type="entry name" value="Phosphatidylinositol (PI) phosphodiesterase"/>
    <property type="match status" value="1"/>
</dbReference>
<accession>F5XGT0</accession>
<keyword evidence="3" id="KW-1185">Reference proteome</keyword>
<evidence type="ECO:0000313" key="2">
    <source>
        <dbReference type="EMBL" id="BAK35562.1"/>
    </source>
</evidence>
<dbReference type="RefSeq" id="WP_013863431.1">
    <property type="nucleotide sequence ID" value="NC_015635.1"/>
</dbReference>
<dbReference type="EMBL" id="AP012204">
    <property type="protein sequence ID" value="BAK35562.1"/>
    <property type="molecule type" value="Genomic_DNA"/>
</dbReference>
<dbReference type="AlphaFoldDB" id="F5XGT0"/>
<dbReference type="InterPro" id="IPR030395">
    <property type="entry name" value="GP_PDE_dom"/>
</dbReference>
<dbReference type="SUPFAM" id="SSF51695">
    <property type="entry name" value="PLC-like phosphodiesterases"/>
    <property type="match status" value="1"/>
</dbReference>
<evidence type="ECO:0000259" key="1">
    <source>
        <dbReference type="PROSITE" id="PS51704"/>
    </source>
</evidence>
<sequence length="264" mass="29541">MRADEYSYFDAEFLAFAHRGGAHYQPNIGRENSLYAFDQAVQLGYRYLETDVHLTLDGVLVAFHDEHLDRVTDAAGLIAELPYEVVSRARIGGIDPIPTLAELLEAFPAARFNIDAKSPRAIETLARTIADHDAYDRVCVSSFGIRRLHQLRRLIGKRTASAASSLGIAVNCFVPWLTAVLDSPAPVLQMPVDRRVFGIRLQLLTDRLLRTAHRHGKQVHIWTIDDEPELERLIDAGVDGIFTDRPDTLKSVLQGRGRWSEATS</sequence>
<feature type="domain" description="GP-PDE" evidence="1">
    <location>
        <begin position="13"/>
        <end position="253"/>
    </location>
</feature>
<organism evidence="2 3">
    <name type="scientific">Microlunatus phosphovorus (strain ATCC 700054 / DSM 10555 / JCM 9379 / NBRC 101784 / NCIMB 13414 / VKM Ac-1990 / NM-1)</name>
    <dbReference type="NCBI Taxonomy" id="1032480"/>
    <lineage>
        <taxon>Bacteria</taxon>
        <taxon>Bacillati</taxon>
        <taxon>Actinomycetota</taxon>
        <taxon>Actinomycetes</taxon>
        <taxon>Propionibacteriales</taxon>
        <taxon>Propionibacteriaceae</taxon>
        <taxon>Microlunatus</taxon>
    </lineage>
</organism>
<protein>
    <submittedName>
        <fullName evidence="2">Putative glycerophosphoryl diester phosphodiesterase</fullName>
    </submittedName>
</protein>
<dbReference type="STRING" id="1032480.MLP_25480"/>
<name>F5XGT0_MICPN</name>
<dbReference type="Pfam" id="PF03009">
    <property type="entry name" value="GDPD"/>
    <property type="match status" value="1"/>
</dbReference>
<dbReference type="PROSITE" id="PS51704">
    <property type="entry name" value="GP_PDE"/>
    <property type="match status" value="1"/>
</dbReference>
<gene>
    <name evidence="2" type="ordered locus">MLP_25480</name>
</gene>
<dbReference type="HOGENOM" id="CLU_030006_3_6_11"/>
<dbReference type="Proteomes" id="UP000007947">
    <property type="component" value="Chromosome"/>
</dbReference>
<reference evidence="2 3" key="1">
    <citation type="submission" date="2011-05" db="EMBL/GenBank/DDBJ databases">
        <title>Whole genome sequence of Microlunatus phosphovorus NM-1.</title>
        <authorList>
            <person name="Hosoyama A."/>
            <person name="Sasaki K."/>
            <person name="Harada T."/>
            <person name="Igarashi R."/>
            <person name="Kawakoshi A."/>
            <person name="Sasagawa M."/>
            <person name="Fukada J."/>
            <person name="Nakamura S."/>
            <person name="Katano Y."/>
            <person name="Hanada S."/>
            <person name="Kamagata Y."/>
            <person name="Nakamura N."/>
            <person name="Yamazaki S."/>
            <person name="Fujita N."/>
        </authorList>
    </citation>
    <scope>NUCLEOTIDE SEQUENCE [LARGE SCALE GENOMIC DNA]</scope>
    <source>
        <strain evidence="3">ATCC 700054 / DSM 10555 / JCM 9379 / NBRC 101784 / NCIMB 13414 / VKM Ac-1990 / NM-1</strain>
    </source>
</reference>